<proteinExistence type="predicted"/>
<dbReference type="SUPFAM" id="SSF53448">
    <property type="entry name" value="Nucleotide-diphospho-sugar transferases"/>
    <property type="match status" value="1"/>
</dbReference>
<keyword evidence="4" id="KW-1185">Reference proteome</keyword>
<name>A0A975G4X2_9CAUL</name>
<evidence type="ECO:0000256" key="1">
    <source>
        <dbReference type="ARBA" id="ARBA00022842"/>
    </source>
</evidence>
<dbReference type="Proteomes" id="UP000676409">
    <property type="component" value="Chromosome"/>
</dbReference>
<keyword evidence="1" id="KW-0460">Magnesium</keyword>
<dbReference type="InterPro" id="IPR025877">
    <property type="entry name" value="MobA-like_NTP_Trfase"/>
</dbReference>
<dbReference type="AlphaFoldDB" id="A0A975G4X2"/>
<dbReference type="InterPro" id="IPR029044">
    <property type="entry name" value="Nucleotide-diphossugar_trans"/>
</dbReference>
<sequence length="197" mass="19901">MEALEALVLAAGAGSRFGGGKLLAPWRDGLLLHGALAAAFAAPTRTVTLVWGADPRVAEAAQAWATAHGEQSRLRLVEAKAHAQGLSASLQAGLASLPADCGGAFVFLGDMPRVSAEILQPLAQALATGAAAAAPVFEGRRGHPVLLGSGLFRAVAALEGDRGAGPLLSELGPALATVQAADDGVLYDIDRPQDLSE</sequence>
<dbReference type="PANTHER" id="PTHR43777:SF1">
    <property type="entry name" value="MOLYBDENUM COFACTOR CYTIDYLYLTRANSFERASE"/>
    <property type="match status" value="1"/>
</dbReference>
<dbReference type="Gene3D" id="3.90.550.10">
    <property type="entry name" value="Spore Coat Polysaccharide Biosynthesis Protein SpsA, Chain A"/>
    <property type="match status" value="1"/>
</dbReference>
<evidence type="ECO:0000259" key="2">
    <source>
        <dbReference type="Pfam" id="PF12804"/>
    </source>
</evidence>
<evidence type="ECO:0000313" key="4">
    <source>
        <dbReference type="Proteomes" id="UP000676409"/>
    </source>
</evidence>
<protein>
    <submittedName>
        <fullName evidence="3">Nucleotidyltransferase family protein</fullName>
    </submittedName>
</protein>
<dbReference type="PANTHER" id="PTHR43777">
    <property type="entry name" value="MOLYBDENUM COFACTOR CYTIDYLYLTRANSFERASE"/>
    <property type="match status" value="1"/>
</dbReference>
<organism evidence="3 4">
    <name type="scientific">Phenylobacterium montanum</name>
    <dbReference type="NCBI Taxonomy" id="2823693"/>
    <lineage>
        <taxon>Bacteria</taxon>
        <taxon>Pseudomonadati</taxon>
        <taxon>Pseudomonadota</taxon>
        <taxon>Alphaproteobacteria</taxon>
        <taxon>Caulobacterales</taxon>
        <taxon>Caulobacteraceae</taxon>
        <taxon>Phenylobacterium</taxon>
    </lineage>
</organism>
<dbReference type="CDD" id="cd04182">
    <property type="entry name" value="GT_2_like_f"/>
    <property type="match status" value="1"/>
</dbReference>
<reference evidence="3" key="1">
    <citation type="submission" date="2021-04" db="EMBL/GenBank/DDBJ databases">
        <title>The complete genome sequence of Caulobacter sp. S6.</title>
        <authorList>
            <person name="Tang Y."/>
            <person name="Ouyang W."/>
            <person name="Liu Q."/>
            <person name="Huang B."/>
            <person name="Guo Z."/>
            <person name="Lei P."/>
        </authorList>
    </citation>
    <scope>NUCLEOTIDE SEQUENCE</scope>
    <source>
        <strain evidence="3">S6</strain>
    </source>
</reference>
<accession>A0A975G4X2</accession>
<dbReference type="EMBL" id="CP073078">
    <property type="protein sequence ID" value="QUD90844.1"/>
    <property type="molecule type" value="Genomic_DNA"/>
</dbReference>
<feature type="domain" description="MobA-like NTP transferase" evidence="2">
    <location>
        <begin position="6"/>
        <end position="171"/>
    </location>
</feature>
<gene>
    <name evidence="3" type="ORF">KCG34_18770</name>
</gene>
<dbReference type="KEGG" id="caul:KCG34_18770"/>
<dbReference type="GO" id="GO:0016779">
    <property type="term" value="F:nucleotidyltransferase activity"/>
    <property type="evidence" value="ECO:0007669"/>
    <property type="project" value="UniProtKB-ARBA"/>
</dbReference>
<evidence type="ECO:0000313" key="3">
    <source>
        <dbReference type="EMBL" id="QUD90844.1"/>
    </source>
</evidence>
<dbReference type="Pfam" id="PF12804">
    <property type="entry name" value="NTP_transf_3"/>
    <property type="match status" value="1"/>
</dbReference>